<reference evidence="1" key="1">
    <citation type="submission" date="2019-08" db="EMBL/GenBank/DDBJ databases">
        <authorList>
            <person name="Kucharzyk K."/>
            <person name="Murdoch R.W."/>
            <person name="Higgins S."/>
            <person name="Loffler F."/>
        </authorList>
    </citation>
    <scope>NUCLEOTIDE SEQUENCE</scope>
</reference>
<sequence length="66" mass="7482">MSFFIFQDIDAEVIDIDTLNLDPTMMHLDGKTIDCIVHLKCFYGMVGTDEEGNFVSDSFHCQEAFA</sequence>
<proteinExistence type="predicted"/>
<organism evidence="1">
    <name type="scientific">bioreactor metagenome</name>
    <dbReference type="NCBI Taxonomy" id="1076179"/>
    <lineage>
        <taxon>unclassified sequences</taxon>
        <taxon>metagenomes</taxon>
        <taxon>ecological metagenomes</taxon>
    </lineage>
</organism>
<name>A0A645IRN2_9ZZZZ</name>
<comment type="caution">
    <text evidence="1">The sequence shown here is derived from an EMBL/GenBank/DDBJ whole genome shotgun (WGS) entry which is preliminary data.</text>
</comment>
<evidence type="ECO:0000313" key="1">
    <source>
        <dbReference type="EMBL" id="MPN54028.1"/>
    </source>
</evidence>
<protein>
    <submittedName>
        <fullName evidence="1">Uncharacterized protein</fullName>
    </submittedName>
</protein>
<gene>
    <name evidence="1" type="ORF">SDC9_201697</name>
</gene>
<accession>A0A645IRN2</accession>
<dbReference type="EMBL" id="VSSQ01121833">
    <property type="protein sequence ID" value="MPN54028.1"/>
    <property type="molecule type" value="Genomic_DNA"/>
</dbReference>
<dbReference type="AlphaFoldDB" id="A0A645IRN2"/>